<protein>
    <submittedName>
        <fullName evidence="2">Uncharacterized protein</fullName>
    </submittedName>
</protein>
<reference evidence="2" key="1">
    <citation type="submission" date="2013-08" db="EMBL/GenBank/DDBJ databases">
        <title>Gene expansion shapes genome architecture in the human pathogen Lichtheimia corymbifera: an evolutionary genomics analysis in the ancient terrestrial Mucorales (Mucoromycotina).</title>
        <authorList>
            <person name="Schwartze V.U."/>
            <person name="Winter S."/>
            <person name="Shelest E."/>
            <person name="Marcet-Houben M."/>
            <person name="Horn F."/>
            <person name="Wehner S."/>
            <person name="Hoffmann K."/>
            <person name="Riege K."/>
            <person name="Sammeth M."/>
            <person name="Nowrousian M."/>
            <person name="Valiante V."/>
            <person name="Linde J."/>
            <person name="Jacobsen I.D."/>
            <person name="Marz M."/>
            <person name="Brakhage A.A."/>
            <person name="Gabaldon T."/>
            <person name="Bocker S."/>
            <person name="Voigt K."/>
        </authorList>
    </citation>
    <scope>NUCLEOTIDE SEQUENCE [LARGE SCALE GENOMIC DNA]</scope>
    <source>
        <strain evidence="2">FSU 9682</strain>
    </source>
</reference>
<dbReference type="VEuPathDB" id="FungiDB:LCOR_03127.1"/>
<dbReference type="EMBL" id="CBTN010000010">
    <property type="protein sequence ID" value="CDH51536.1"/>
    <property type="molecule type" value="Genomic_DNA"/>
</dbReference>
<dbReference type="Proteomes" id="UP000027586">
    <property type="component" value="Unassembled WGS sequence"/>
</dbReference>
<organism evidence="2 3">
    <name type="scientific">Lichtheimia corymbifera JMRC:FSU:9682</name>
    <dbReference type="NCBI Taxonomy" id="1263082"/>
    <lineage>
        <taxon>Eukaryota</taxon>
        <taxon>Fungi</taxon>
        <taxon>Fungi incertae sedis</taxon>
        <taxon>Mucoromycota</taxon>
        <taxon>Mucoromycotina</taxon>
        <taxon>Mucoromycetes</taxon>
        <taxon>Mucorales</taxon>
        <taxon>Lichtheimiaceae</taxon>
        <taxon>Lichtheimia</taxon>
    </lineage>
</organism>
<dbReference type="AlphaFoldDB" id="A0A068RRI9"/>
<feature type="region of interest" description="Disordered" evidence="1">
    <location>
        <begin position="252"/>
        <end position="279"/>
    </location>
</feature>
<evidence type="ECO:0000256" key="1">
    <source>
        <dbReference type="SAM" id="MobiDB-lite"/>
    </source>
</evidence>
<sequence length="279" mass="30928">MWIVDDVNISDMLNSIRNSSVEMANNRKDLPDFRELTISQIFLLCPLLNESSTRSLGSSLHIETIASLPKSPSLHLSVKASQWTMKLLQMITSNPSLTVNDMNKCTAQWIVEACNDDENDENGAYLTMFADILHRTAPCLLRGPILDDLEDTFIHDAASDLLDVIFGEDRQLSHQWANKKLPGTPAEVTMKPDYMVSVRPAQRVVFSLAADINPPTNCSKENVCNDKVKLGHETKLILQTLQTLKVHGPRSFGLLKDDGNEPISADHQDPGPSPPPICS</sequence>
<accession>A0A068RRI9</accession>
<feature type="compositionally biased region" description="Basic and acidic residues" evidence="1">
    <location>
        <begin position="255"/>
        <end position="269"/>
    </location>
</feature>
<comment type="caution">
    <text evidence="2">The sequence shown here is derived from an EMBL/GenBank/DDBJ whole genome shotgun (WGS) entry which is preliminary data.</text>
</comment>
<gene>
    <name evidence="2" type="ORF">LCOR_03127.1</name>
</gene>
<dbReference type="OrthoDB" id="2275680at2759"/>
<keyword evidence="3" id="KW-1185">Reference proteome</keyword>
<evidence type="ECO:0000313" key="3">
    <source>
        <dbReference type="Proteomes" id="UP000027586"/>
    </source>
</evidence>
<name>A0A068RRI9_9FUNG</name>
<evidence type="ECO:0000313" key="2">
    <source>
        <dbReference type="EMBL" id="CDH51536.1"/>
    </source>
</evidence>
<proteinExistence type="predicted"/>